<name>A0A6J4S4X9_9ACTN</name>
<organism evidence="5">
    <name type="scientific">uncultured Solirubrobacteraceae bacterium</name>
    <dbReference type="NCBI Taxonomy" id="1162706"/>
    <lineage>
        <taxon>Bacteria</taxon>
        <taxon>Bacillati</taxon>
        <taxon>Actinomycetota</taxon>
        <taxon>Thermoleophilia</taxon>
        <taxon>Solirubrobacterales</taxon>
        <taxon>Solirubrobacteraceae</taxon>
        <taxon>environmental samples</taxon>
    </lineage>
</organism>
<dbReference type="InterPro" id="IPR041698">
    <property type="entry name" value="Methyltransf_25"/>
</dbReference>
<keyword evidence="1" id="KW-0489">Methyltransferase</keyword>
<dbReference type="Gene3D" id="3.40.50.150">
    <property type="entry name" value="Vaccinia Virus protein VP39"/>
    <property type="match status" value="1"/>
</dbReference>
<evidence type="ECO:0000256" key="2">
    <source>
        <dbReference type="ARBA" id="ARBA00022679"/>
    </source>
</evidence>
<proteinExistence type="predicted"/>
<dbReference type="EMBL" id="CADCVQ010000054">
    <property type="protein sequence ID" value="CAA9485373.1"/>
    <property type="molecule type" value="Genomic_DNA"/>
</dbReference>
<keyword evidence="3" id="KW-0949">S-adenosyl-L-methionine</keyword>
<dbReference type="AlphaFoldDB" id="A0A6J4S4X9"/>
<gene>
    <name evidence="5" type="ORF">AVDCRST_MAG67-2080</name>
</gene>
<dbReference type="PANTHER" id="PTHR43464">
    <property type="entry name" value="METHYLTRANSFERASE"/>
    <property type="match status" value="1"/>
</dbReference>
<dbReference type="InterPro" id="IPR029063">
    <property type="entry name" value="SAM-dependent_MTases_sf"/>
</dbReference>
<dbReference type="GO" id="GO:0008168">
    <property type="term" value="F:methyltransferase activity"/>
    <property type="evidence" value="ECO:0007669"/>
    <property type="project" value="UniProtKB-KW"/>
</dbReference>
<evidence type="ECO:0000256" key="1">
    <source>
        <dbReference type="ARBA" id="ARBA00022603"/>
    </source>
</evidence>
<evidence type="ECO:0000256" key="3">
    <source>
        <dbReference type="ARBA" id="ARBA00022691"/>
    </source>
</evidence>
<sequence>MAEGGYDTIAAVYEFLVPDALLTPQGSADAFAAHVPPGARVLDCACGTGTLAVGLALRGCAVVATDASEAMVARTARLAAEHGARELQAHRSTWEQIGERGWEERFDVVFCVGNSLAHAAGRDARRIALRAMARTLRPGGRLVVTSRAWEQVRAAGSRLQVAEHLVVRDGRRGLPIHSWTIPRAWDAPHVFEVAVALVGDDGAVDAYRERFAFWPFTETQLQEDLRAAGLEPEGASVPADKAGRYLVTARR</sequence>
<evidence type="ECO:0000259" key="4">
    <source>
        <dbReference type="Pfam" id="PF13649"/>
    </source>
</evidence>
<protein>
    <recommendedName>
        <fullName evidence="4">Methyltransferase domain-containing protein</fullName>
    </recommendedName>
</protein>
<dbReference type="PANTHER" id="PTHR43464:SF19">
    <property type="entry name" value="UBIQUINONE BIOSYNTHESIS O-METHYLTRANSFERASE, MITOCHONDRIAL"/>
    <property type="match status" value="1"/>
</dbReference>
<reference evidence="5" key="1">
    <citation type="submission" date="2020-02" db="EMBL/GenBank/DDBJ databases">
        <authorList>
            <person name="Meier V. D."/>
        </authorList>
    </citation>
    <scope>NUCLEOTIDE SEQUENCE</scope>
    <source>
        <strain evidence="5">AVDCRST_MAG67</strain>
    </source>
</reference>
<dbReference type="Pfam" id="PF13649">
    <property type="entry name" value="Methyltransf_25"/>
    <property type="match status" value="1"/>
</dbReference>
<evidence type="ECO:0000313" key="5">
    <source>
        <dbReference type="EMBL" id="CAA9485373.1"/>
    </source>
</evidence>
<dbReference type="GO" id="GO:0032259">
    <property type="term" value="P:methylation"/>
    <property type="evidence" value="ECO:0007669"/>
    <property type="project" value="UniProtKB-KW"/>
</dbReference>
<feature type="domain" description="Methyltransferase" evidence="4">
    <location>
        <begin position="41"/>
        <end position="140"/>
    </location>
</feature>
<accession>A0A6J4S4X9</accession>
<keyword evidence="2" id="KW-0808">Transferase</keyword>
<dbReference type="CDD" id="cd02440">
    <property type="entry name" value="AdoMet_MTases"/>
    <property type="match status" value="1"/>
</dbReference>
<dbReference type="SUPFAM" id="SSF53335">
    <property type="entry name" value="S-adenosyl-L-methionine-dependent methyltransferases"/>
    <property type="match status" value="1"/>
</dbReference>